<accession>A0ABX2ZRH4</accession>
<dbReference type="Pfam" id="PF10502">
    <property type="entry name" value="Peptidase_S26"/>
    <property type="match status" value="1"/>
</dbReference>
<evidence type="ECO:0000256" key="2">
    <source>
        <dbReference type="ARBA" id="ARBA00004401"/>
    </source>
</evidence>
<dbReference type="Proteomes" id="UP000094580">
    <property type="component" value="Unassembled WGS sequence"/>
</dbReference>
<gene>
    <name evidence="10" type="ORF">BED47_05940</name>
</gene>
<comment type="caution">
    <text evidence="10">The sequence shown here is derived from an EMBL/GenBank/DDBJ whole genome shotgun (WGS) entry which is preliminary data.</text>
</comment>
<comment type="catalytic activity">
    <reaction evidence="1 7">
        <text>Cleavage of hydrophobic, N-terminal signal or leader sequences from secreted and periplasmic proteins.</text>
        <dbReference type="EC" id="3.4.21.89"/>
    </reaction>
</comment>
<dbReference type="InterPro" id="IPR036286">
    <property type="entry name" value="LexA/Signal_pep-like_sf"/>
</dbReference>
<dbReference type="InterPro" id="IPR000223">
    <property type="entry name" value="Pept_S26A_signal_pept_1"/>
</dbReference>
<evidence type="ECO:0000256" key="5">
    <source>
        <dbReference type="ARBA" id="ARBA00022670"/>
    </source>
</evidence>
<dbReference type="InterPro" id="IPR019757">
    <property type="entry name" value="Pept_S26A_signal_pept_1_Lys-AS"/>
</dbReference>
<comment type="similarity">
    <text evidence="3 8">Belongs to the peptidase S26 family.</text>
</comment>
<dbReference type="PRINTS" id="PR00727">
    <property type="entry name" value="LEADERPTASE"/>
</dbReference>
<feature type="transmembrane region" description="Helical" evidence="7">
    <location>
        <begin position="27"/>
        <end position="47"/>
    </location>
</feature>
<keyword evidence="5 7" id="KW-0645">Protease</keyword>
<keyword evidence="6 7" id="KW-0378">Hydrolase</keyword>
<evidence type="ECO:0000259" key="9">
    <source>
        <dbReference type="Pfam" id="PF10502"/>
    </source>
</evidence>
<protein>
    <recommendedName>
        <fullName evidence="4 7">Signal peptidase I</fullName>
        <ecNumber evidence="4 7">3.4.21.89</ecNumber>
    </recommendedName>
</protein>
<dbReference type="SUPFAM" id="SSF51306">
    <property type="entry name" value="LexA/Signal peptidase"/>
    <property type="match status" value="1"/>
</dbReference>
<dbReference type="CDD" id="cd06530">
    <property type="entry name" value="S26_SPase_I"/>
    <property type="match status" value="1"/>
</dbReference>
<evidence type="ECO:0000256" key="8">
    <source>
        <dbReference type="RuleBase" id="RU362042"/>
    </source>
</evidence>
<dbReference type="PANTHER" id="PTHR43390:SF1">
    <property type="entry name" value="CHLOROPLAST PROCESSING PEPTIDASE"/>
    <property type="match status" value="1"/>
</dbReference>
<dbReference type="RefSeq" id="WP_069033796.1">
    <property type="nucleotide sequence ID" value="NZ_MDKC01000013.1"/>
</dbReference>
<organism evidence="10 11">
    <name type="scientific">Gottfriedia luciferensis</name>
    <dbReference type="NCBI Taxonomy" id="178774"/>
    <lineage>
        <taxon>Bacteria</taxon>
        <taxon>Bacillati</taxon>
        <taxon>Bacillota</taxon>
        <taxon>Bacilli</taxon>
        <taxon>Bacillales</taxon>
        <taxon>Bacillaceae</taxon>
        <taxon>Gottfriedia</taxon>
    </lineage>
</organism>
<comment type="subcellular location">
    <subcellularLocation>
        <location evidence="2">Cell membrane</location>
        <topology evidence="2">Single-pass type II membrane protein</topology>
    </subcellularLocation>
    <subcellularLocation>
        <location evidence="8">Membrane</location>
        <topology evidence="8">Single-pass type II membrane protein</topology>
    </subcellularLocation>
</comment>
<keyword evidence="11" id="KW-1185">Reference proteome</keyword>
<dbReference type="EC" id="3.4.21.89" evidence="4 7"/>
<evidence type="ECO:0000313" key="10">
    <source>
        <dbReference type="EMBL" id="ODG92017.1"/>
    </source>
</evidence>
<dbReference type="PANTHER" id="PTHR43390">
    <property type="entry name" value="SIGNAL PEPTIDASE I"/>
    <property type="match status" value="1"/>
</dbReference>
<reference evidence="10 11" key="1">
    <citation type="submission" date="2016-07" db="EMBL/GenBank/DDBJ databases">
        <authorList>
            <person name="Townsley L."/>
            <person name="Shank E.A."/>
        </authorList>
    </citation>
    <scope>NUCLEOTIDE SEQUENCE [LARGE SCALE GENOMIC DNA]</scope>
    <source>
        <strain evidence="10 11">CH01</strain>
    </source>
</reference>
<feature type="domain" description="Peptidase S26" evidence="9">
    <location>
        <begin position="25"/>
        <end position="175"/>
    </location>
</feature>
<keyword evidence="7" id="KW-0812">Transmembrane</keyword>
<evidence type="ECO:0000313" key="11">
    <source>
        <dbReference type="Proteomes" id="UP000094580"/>
    </source>
</evidence>
<dbReference type="InterPro" id="IPR019533">
    <property type="entry name" value="Peptidase_S26"/>
</dbReference>
<evidence type="ECO:0000256" key="7">
    <source>
        <dbReference type="RuleBase" id="RU003993"/>
    </source>
</evidence>
<dbReference type="EMBL" id="MDKC01000013">
    <property type="protein sequence ID" value="ODG92017.1"/>
    <property type="molecule type" value="Genomic_DNA"/>
</dbReference>
<evidence type="ECO:0000256" key="4">
    <source>
        <dbReference type="ARBA" id="ARBA00013208"/>
    </source>
</evidence>
<dbReference type="Gene3D" id="2.10.109.10">
    <property type="entry name" value="Umud Fragment, subunit A"/>
    <property type="match status" value="1"/>
</dbReference>
<name>A0ABX2ZRH4_9BACI</name>
<proteinExistence type="inferred from homology"/>
<keyword evidence="7" id="KW-1133">Transmembrane helix</keyword>
<evidence type="ECO:0000256" key="6">
    <source>
        <dbReference type="ARBA" id="ARBA00022801"/>
    </source>
</evidence>
<dbReference type="InterPro" id="IPR019756">
    <property type="entry name" value="Pept_S26A_signal_pept_1_Ser-AS"/>
</dbReference>
<sequence>MNASKIEEQKTVEDKNVQTFSQSLFEWLRFFLILSILLVILLNTVGLTKVSGFSMYPTLNDGDVVFVNKLARFTHDPELGDVAIMKLRAEGFDVVKRIIGVPGDTVFIKNGIIYVNNQPVQEISTNGTSEDMDKITVPKNKIFVVGDNREPGISFDSRSKDFGFIPINDIKGYVLVSILPIHKIAKPLKV</sequence>
<evidence type="ECO:0000256" key="3">
    <source>
        <dbReference type="ARBA" id="ARBA00009370"/>
    </source>
</evidence>
<dbReference type="PROSITE" id="PS00501">
    <property type="entry name" value="SPASE_I_1"/>
    <property type="match status" value="1"/>
</dbReference>
<keyword evidence="7" id="KW-0472">Membrane</keyword>
<evidence type="ECO:0000256" key="1">
    <source>
        <dbReference type="ARBA" id="ARBA00000677"/>
    </source>
</evidence>
<dbReference type="PROSITE" id="PS00760">
    <property type="entry name" value="SPASE_I_2"/>
    <property type="match status" value="1"/>
</dbReference>
<dbReference type="NCBIfam" id="TIGR02227">
    <property type="entry name" value="sigpep_I_bact"/>
    <property type="match status" value="1"/>
</dbReference>